<evidence type="ECO:0000256" key="4">
    <source>
        <dbReference type="ARBA" id="ARBA00022679"/>
    </source>
</evidence>
<evidence type="ECO:0000313" key="7">
    <source>
        <dbReference type="EMBL" id="MCI8210665.1"/>
    </source>
</evidence>
<name>A0ABS9ZJB9_9PSED</name>
<dbReference type="PANTHER" id="PTHR43467:SF1">
    <property type="entry name" value="PRECORRIN-6A SYNTHASE [DEACETYLATING]"/>
    <property type="match status" value="1"/>
</dbReference>
<accession>A0ABS9ZJB9</accession>
<dbReference type="InterPro" id="IPR035996">
    <property type="entry name" value="4pyrrol_Methylase_sf"/>
</dbReference>
<keyword evidence="3" id="KW-0489">Methyltransferase</keyword>
<dbReference type="InterPro" id="IPR014776">
    <property type="entry name" value="4pyrrole_Mease_sub2"/>
</dbReference>
<evidence type="ECO:0000256" key="1">
    <source>
        <dbReference type="ARBA" id="ARBA00004953"/>
    </source>
</evidence>
<dbReference type="CDD" id="cd11643">
    <property type="entry name" value="Precorrin-6A-synthase"/>
    <property type="match status" value="1"/>
</dbReference>
<dbReference type="Gene3D" id="3.40.1010.10">
    <property type="entry name" value="Cobalt-precorrin-4 Transmethylase, Domain 1"/>
    <property type="match status" value="1"/>
</dbReference>
<protein>
    <submittedName>
        <fullName evidence="7">Precorrin 6A synthase</fullName>
    </submittedName>
</protein>
<reference evidence="7 8" key="1">
    <citation type="submission" date="2015-12" db="EMBL/GenBank/DDBJ databases">
        <title>Phylogenomics in the description of a new species in the Pseudomonas syringae group.</title>
        <authorList>
            <person name="Busquets A."/>
            <person name="Gomila M."/>
            <person name="Beiki F."/>
            <person name="Rahimian H."/>
            <person name="Mulet M."/>
            <person name="Sanchez D."/>
            <person name="Garcia-Valdes E."/>
            <person name="Lalucat J."/>
        </authorList>
    </citation>
    <scope>NUCLEOTIDE SEQUENCE [LARGE SCALE GENOMIC DNA]</scope>
    <source>
        <strain evidence="7 8">S25</strain>
    </source>
</reference>
<comment type="caution">
    <text evidence="7">The sequence shown here is derived from an EMBL/GenBank/DDBJ whole genome shotgun (WGS) entry which is preliminary data.</text>
</comment>
<dbReference type="PANTHER" id="PTHR43467">
    <property type="entry name" value="COBALT-PRECORRIN-2 C(20)-METHYLTRANSFERASE"/>
    <property type="match status" value="1"/>
</dbReference>
<comment type="pathway">
    <text evidence="1">Cofactor biosynthesis; adenosylcobalamin biosynthesis.</text>
</comment>
<dbReference type="EMBL" id="LOHG01000008">
    <property type="protein sequence ID" value="MCI8210665.1"/>
    <property type="molecule type" value="Genomic_DNA"/>
</dbReference>
<keyword evidence="4" id="KW-0808">Transferase</keyword>
<dbReference type="InterPro" id="IPR012797">
    <property type="entry name" value="CobF"/>
</dbReference>
<keyword evidence="8" id="KW-1185">Reference proteome</keyword>
<evidence type="ECO:0000256" key="3">
    <source>
        <dbReference type="ARBA" id="ARBA00022603"/>
    </source>
</evidence>
<dbReference type="RefSeq" id="WP_243246892.1">
    <property type="nucleotide sequence ID" value="NZ_LOHG01000008.1"/>
</dbReference>
<dbReference type="Pfam" id="PF00590">
    <property type="entry name" value="TP_methylase"/>
    <property type="match status" value="1"/>
</dbReference>
<evidence type="ECO:0000259" key="6">
    <source>
        <dbReference type="Pfam" id="PF00590"/>
    </source>
</evidence>
<keyword evidence="5" id="KW-0949">S-adenosyl-L-methionine</keyword>
<dbReference type="InterPro" id="IPR000878">
    <property type="entry name" value="4pyrrol_Mease"/>
</dbReference>
<dbReference type="SUPFAM" id="SSF53790">
    <property type="entry name" value="Tetrapyrrole methylase"/>
    <property type="match status" value="1"/>
</dbReference>
<sequence>MKTILLIGIGSGNPEQITVQAINALNRAKVFFVLDKGYAVDDLLRLRRDICERYITHDDYRILQVRDPSREDDPHSYQRGVALWHEQRAALFQRLIMDEVEPGQTAAFLIWGEPTLYDSTLRIFDLILMNDPQLFDYKVIPGISSVQALAAQHRIPLNRVGESIRITTGRRLALEEGETPENTVVMLDAHCTFERFLNRGLHIYWGAYLGTPDEILIAGLLDEVCEEIKAVRAAARKDKGWIMDTYLLRNEM</sequence>
<dbReference type="PIRSF" id="PIRSF036525">
    <property type="entry name" value="CobF"/>
    <property type="match status" value="1"/>
</dbReference>
<organism evidence="7 8">
    <name type="scientific">Pseudomonas maioricensis</name>
    <dbReference type="NCBI Taxonomy" id="1766623"/>
    <lineage>
        <taxon>Bacteria</taxon>
        <taxon>Pseudomonadati</taxon>
        <taxon>Pseudomonadota</taxon>
        <taxon>Gammaproteobacteria</taxon>
        <taxon>Pseudomonadales</taxon>
        <taxon>Pseudomonadaceae</taxon>
        <taxon>Pseudomonas</taxon>
    </lineage>
</organism>
<dbReference type="InterPro" id="IPR014777">
    <property type="entry name" value="4pyrrole_Mease_sub1"/>
</dbReference>
<gene>
    <name evidence="7" type="ORF">AUC61_14095</name>
</gene>
<keyword evidence="2" id="KW-0169">Cobalamin biosynthesis</keyword>
<evidence type="ECO:0000256" key="5">
    <source>
        <dbReference type="ARBA" id="ARBA00022691"/>
    </source>
</evidence>
<dbReference type="Gene3D" id="3.30.950.10">
    <property type="entry name" value="Methyltransferase, Cobalt-precorrin-4 Transmethylase, Domain 2"/>
    <property type="match status" value="1"/>
</dbReference>
<evidence type="ECO:0000256" key="2">
    <source>
        <dbReference type="ARBA" id="ARBA00022573"/>
    </source>
</evidence>
<evidence type="ECO:0000313" key="8">
    <source>
        <dbReference type="Proteomes" id="UP001320513"/>
    </source>
</evidence>
<proteinExistence type="predicted"/>
<dbReference type="Proteomes" id="UP001320513">
    <property type="component" value="Unassembled WGS sequence"/>
</dbReference>
<feature type="domain" description="Tetrapyrrole methylase" evidence="6">
    <location>
        <begin position="4"/>
        <end position="224"/>
    </location>
</feature>
<dbReference type="NCBIfam" id="TIGR02434">
    <property type="entry name" value="CobF"/>
    <property type="match status" value="1"/>
</dbReference>